<dbReference type="EMBL" id="JACYTP010000021">
    <property type="protein sequence ID" value="MBD8515195.1"/>
    <property type="molecule type" value="Genomic_DNA"/>
</dbReference>
<accession>A0ABR9BTK6</accession>
<sequence length="58" mass="6779">MSSVRDNAGRVNRKRAQSARRAKSQFSDKDSYEVKVLKSTLEKYSLKDIEDFYKGYKV</sequence>
<evidence type="ECO:0000313" key="3">
    <source>
        <dbReference type="Proteomes" id="UP000649768"/>
    </source>
</evidence>
<name>A0ABR9BTK6_9GAMM</name>
<protein>
    <submittedName>
        <fullName evidence="2">Uncharacterized protein</fullName>
    </submittedName>
</protein>
<feature type="compositionally biased region" description="Basic residues" evidence="1">
    <location>
        <begin position="11"/>
        <end position="23"/>
    </location>
</feature>
<organism evidence="2 3">
    <name type="scientific">Photobacterium arenosum</name>
    <dbReference type="NCBI Taxonomy" id="2774143"/>
    <lineage>
        <taxon>Bacteria</taxon>
        <taxon>Pseudomonadati</taxon>
        <taxon>Pseudomonadota</taxon>
        <taxon>Gammaproteobacteria</taxon>
        <taxon>Vibrionales</taxon>
        <taxon>Vibrionaceae</taxon>
        <taxon>Photobacterium</taxon>
    </lineage>
</organism>
<dbReference type="RefSeq" id="WP_192017764.1">
    <property type="nucleotide sequence ID" value="NZ_JACYTP010000021.1"/>
</dbReference>
<gene>
    <name evidence="2" type="ORF">IFO68_21170</name>
</gene>
<reference evidence="2 3" key="1">
    <citation type="submission" date="2020-09" db="EMBL/GenBank/DDBJ databases">
        <title>Photobacterium sp. CAU 1568 isolated from sand of Sido Beach.</title>
        <authorList>
            <person name="Kim W."/>
        </authorList>
    </citation>
    <scope>NUCLEOTIDE SEQUENCE [LARGE SCALE GENOMIC DNA]</scope>
    <source>
        <strain evidence="2 3">CAU 1568</strain>
    </source>
</reference>
<comment type="caution">
    <text evidence="2">The sequence shown here is derived from an EMBL/GenBank/DDBJ whole genome shotgun (WGS) entry which is preliminary data.</text>
</comment>
<evidence type="ECO:0000256" key="1">
    <source>
        <dbReference type="SAM" id="MobiDB-lite"/>
    </source>
</evidence>
<feature type="region of interest" description="Disordered" evidence="1">
    <location>
        <begin position="1"/>
        <end position="28"/>
    </location>
</feature>
<evidence type="ECO:0000313" key="2">
    <source>
        <dbReference type="EMBL" id="MBD8515195.1"/>
    </source>
</evidence>
<keyword evidence="3" id="KW-1185">Reference proteome</keyword>
<proteinExistence type="predicted"/>
<dbReference type="Proteomes" id="UP000649768">
    <property type="component" value="Unassembled WGS sequence"/>
</dbReference>